<protein>
    <recommendedName>
        <fullName evidence="5">Anaphase-promoting complex, subunit CDC26</fullName>
    </recommendedName>
</protein>
<evidence type="ECO:0000256" key="2">
    <source>
        <dbReference type="SAM" id="MobiDB-lite"/>
    </source>
</evidence>
<evidence type="ECO:0000313" key="4">
    <source>
        <dbReference type="Proteomes" id="UP000235672"/>
    </source>
</evidence>
<evidence type="ECO:0008006" key="5">
    <source>
        <dbReference type="Google" id="ProtNLM"/>
    </source>
</evidence>
<name>A0A2J6Q3V1_9HELO</name>
<dbReference type="OrthoDB" id="5302254at2759"/>
<dbReference type="Pfam" id="PF10471">
    <property type="entry name" value="ANAPC_CDC26"/>
    <property type="match status" value="1"/>
</dbReference>
<organism evidence="3 4">
    <name type="scientific">Hyaloscypha hepaticicola</name>
    <dbReference type="NCBI Taxonomy" id="2082293"/>
    <lineage>
        <taxon>Eukaryota</taxon>
        <taxon>Fungi</taxon>
        <taxon>Dikarya</taxon>
        <taxon>Ascomycota</taxon>
        <taxon>Pezizomycotina</taxon>
        <taxon>Leotiomycetes</taxon>
        <taxon>Helotiales</taxon>
        <taxon>Hyaloscyphaceae</taxon>
        <taxon>Hyaloscypha</taxon>
    </lineage>
</organism>
<dbReference type="InterPro" id="IPR018860">
    <property type="entry name" value="APC_suCDC26"/>
</dbReference>
<dbReference type="GO" id="GO:0005680">
    <property type="term" value="C:anaphase-promoting complex"/>
    <property type="evidence" value="ECO:0007669"/>
    <property type="project" value="InterPro"/>
</dbReference>
<sequence>MLRRKPTTITLTTEDVAIYEDTRARENHMREQAALQAQMQAQGTPQNKNQNIRDPNDELRPLPGDRARAQQAKSREERLGLMGGVQTGFYIEDLARFFTFHAPCPSGIHRGQNIAPLYPCSLEIQVLIRATHMY</sequence>
<accession>A0A2J6Q3V1</accession>
<gene>
    <name evidence="3" type="ORF">NA56DRAFT_704195</name>
</gene>
<feature type="compositionally biased region" description="Low complexity" evidence="2">
    <location>
        <begin position="32"/>
        <end position="42"/>
    </location>
</feature>
<reference evidence="3 4" key="1">
    <citation type="submission" date="2016-05" db="EMBL/GenBank/DDBJ databases">
        <title>A degradative enzymes factory behind the ericoid mycorrhizal symbiosis.</title>
        <authorList>
            <consortium name="DOE Joint Genome Institute"/>
            <person name="Martino E."/>
            <person name="Morin E."/>
            <person name="Grelet G."/>
            <person name="Kuo A."/>
            <person name="Kohler A."/>
            <person name="Daghino S."/>
            <person name="Barry K."/>
            <person name="Choi C."/>
            <person name="Cichocki N."/>
            <person name="Clum A."/>
            <person name="Copeland A."/>
            <person name="Hainaut M."/>
            <person name="Haridas S."/>
            <person name="Labutti K."/>
            <person name="Lindquist E."/>
            <person name="Lipzen A."/>
            <person name="Khouja H.-R."/>
            <person name="Murat C."/>
            <person name="Ohm R."/>
            <person name="Olson A."/>
            <person name="Spatafora J."/>
            <person name="Veneault-Fourrey C."/>
            <person name="Henrissat B."/>
            <person name="Grigoriev I."/>
            <person name="Martin F."/>
            <person name="Perotto S."/>
        </authorList>
    </citation>
    <scope>NUCLEOTIDE SEQUENCE [LARGE SCALE GENOMIC DNA]</scope>
    <source>
        <strain evidence="3 4">UAMH 7357</strain>
    </source>
</reference>
<evidence type="ECO:0000256" key="1">
    <source>
        <dbReference type="ARBA" id="ARBA00022786"/>
    </source>
</evidence>
<feature type="compositionally biased region" description="Polar residues" evidence="2">
    <location>
        <begin position="43"/>
        <end position="53"/>
    </location>
</feature>
<dbReference type="Proteomes" id="UP000235672">
    <property type="component" value="Unassembled WGS sequence"/>
</dbReference>
<feature type="region of interest" description="Disordered" evidence="2">
    <location>
        <begin position="26"/>
        <end position="74"/>
    </location>
</feature>
<dbReference type="EMBL" id="KZ613483">
    <property type="protein sequence ID" value="PMD20955.1"/>
    <property type="molecule type" value="Genomic_DNA"/>
</dbReference>
<dbReference type="AlphaFoldDB" id="A0A2J6Q3V1"/>
<keyword evidence="1" id="KW-0833">Ubl conjugation pathway</keyword>
<proteinExistence type="predicted"/>
<keyword evidence="4" id="KW-1185">Reference proteome</keyword>
<dbReference type="GO" id="GO:0031145">
    <property type="term" value="P:anaphase-promoting complex-dependent catabolic process"/>
    <property type="evidence" value="ECO:0007669"/>
    <property type="project" value="InterPro"/>
</dbReference>
<feature type="compositionally biased region" description="Basic and acidic residues" evidence="2">
    <location>
        <begin position="54"/>
        <end position="74"/>
    </location>
</feature>
<evidence type="ECO:0000313" key="3">
    <source>
        <dbReference type="EMBL" id="PMD20955.1"/>
    </source>
</evidence>